<feature type="transmembrane region" description="Helical" evidence="2">
    <location>
        <begin position="206"/>
        <end position="225"/>
    </location>
</feature>
<feature type="transmembrane region" description="Helical" evidence="2">
    <location>
        <begin position="255"/>
        <end position="272"/>
    </location>
</feature>
<feature type="transmembrane region" description="Helical" evidence="2">
    <location>
        <begin position="353"/>
        <end position="376"/>
    </location>
</feature>
<keyword evidence="2" id="KW-0812">Transmembrane</keyword>
<dbReference type="Proteomes" id="UP001595685">
    <property type="component" value="Unassembled WGS sequence"/>
</dbReference>
<keyword evidence="3" id="KW-0436">Ligase</keyword>
<feature type="transmembrane region" description="Helical" evidence="2">
    <location>
        <begin position="279"/>
        <end position="299"/>
    </location>
</feature>
<accession>A0ABV7WAP3</accession>
<feature type="transmembrane region" description="Helical" evidence="2">
    <location>
        <begin position="77"/>
        <end position="93"/>
    </location>
</feature>
<evidence type="ECO:0000256" key="2">
    <source>
        <dbReference type="SAM" id="Phobius"/>
    </source>
</evidence>
<keyword evidence="2" id="KW-1133">Transmembrane helix</keyword>
<keyword evidence="2" id="KW-0472">Membrane</keyword>
<dbReference type="EMBL" id="JBHRWW010000001">
    <property type="protein sequence ID" value="MFC3686874.1"/>
    <property type="molecule type" value="Genomic_DNA"/>
</dbReference>
<dbReference type="RefSeq" id="WP_376983626.1">
    <property type="nucleotide sequence ID" value="NZ_JBHRWW010000001.1"/>
</dbReference>
<proteinExistence type="predicted"/>
<evidence type="ECO:0000313" key="3">
    <source>
        <dbReference type="EMBL" id="MFC3686874.1"/>
    </source>
</evidence>
<dbReference type="GO" id="GO:0016874">
    <property type="term" value="F:ligase activity"/>
    <property type="evidence" value="ECO:0007669"/>
    <property type="project" value="UniProtKB-KW"/>
</dbReference>
<feature type="transmembrane region" description="Helical" evidence="2">
    <location>
        <begin position="388"/>
        <end position="406"/>
    </location>
</feature>
<name>A0ABV7WAP3_9MICO</name>
<feature type="region of interest" description="Disordered" evidence="1">
    <location>
        <begin position="1"/>
        <end position="24"/>
    </location>
</feature>
<feature type="transmembrane region" description="Helical" evidence="2">
    <location>
        <begin position="42"/>
        <end position="65"/>
    </location>
</feature>
<feature type="compositionally biased region" description="Low complexity" evidence="1">
    <location>
        <begin position="1"/>
        <end position="13"/>
    </location>
</feature>
<reference evidence="4" key="1">
    <citation type="journal article" date="2019" name="Int. J. Syst. Evol. Microbiol.">
        <title>The Global Catalogue of Microorganisms (GCM) 10K type strain sequencing project: providing services to taxonomists for standard genome sequencing and annotation.</title>
        <authorList>
            <consortium name="The Broad Institute Genomics Platform"/>
            <consortium name="The Broad Institute Genome Sequencing Center for Infectious Disease"/>
            <person name="Wu L."/>
            <person name="Ma J."/>
        </authorList>
    </citation>
    <scope>NUCLEOTIDE SEQUENCE [LARGE SCALE GENOMIC DNA]</scope>
    <source>
        <strain evidence="4">NCAIM B.02333</strain>
    </source>
</reference>
<comment type="caution">
    <text evidence="3">The sequence shown here is derived from an EMBL/GenBank/DDBJ whole genome shotgun (WGS) entry which is preliminary data.</text>
</comment>
<evidence type="ECO:0000256" key="1">
    <source>
        <dbReference type="SAM" id="MobiDB-lite"/>
    </source>
</evidence>
<gene>
    <name evidence="3" type="ORF">ACFOLH_00795</name>
</gene>
<protein>
    <submittedName>
        <fullName evidence="3">O-antigen ligase family protein</fullName>
    </submittedName>
</protein>
<evidence type="ECO:0000313" key="4">
    <source>
        <dbReference type="Proteomes" id="UP001595685"/>
    </source>
</evidence>
<sequence length="457" mass="48227">MTSPPAAAVVAPGGRQGRRADGRGPAPLPSWPVDALLWGFPVWWVLGLTPFVVILFAGVMALLLVARGRVSVLRGTGPWYGYVLWVGPCALALDNASRFIGFGQRWANLLATAVVVLYVSNARERLPSRRVVGGLVALWVVVVVGGYLGVLWPGTRLTTPVGLLLPGAITGNSYVQDLVFPPFAEVQQPYGAPEPYNRPSAPFPYANGWGSAIALLTPVAVAAVLMTPRRRTRTFVVLVMVAASVPMLASLNRGMFLALGVAVVYVMTRLLLRGRVWQFAALVVAGCGALGAFAASGLFEGISSRTTYSSTNVGRMAIYQETFERTLASPVIGYGAPRPSEILDISAGTQGHFWMVMFSYGFVGLGFFLWFLWGATVRTAAAPTTAELWLHATLVVASMTIFYYGLDTMQMLAVTLVAVVLLRGRVEPATAPAVGLAGATGAVAAPGTGLTGAAGRG</sequence>
<feature type="transmembrane region" description="Helical" evidence="2">
    <location>
        <begin position="131"/>
        <end position="152"/>
    </location>
</feature>
<feature type="transmembrane region" description="Helical" evidence="2">
    <location>
        <begin position="99"/>
        <end position="119"/>
    </location>
</feature>
<organism evidence="3 4">
    <name type="scientific">Aquipuribacter hungaricus</name>
    <dbReference type="NCBI Taxonomy" id="545624"/>
    <lineage>
        <taxon>Bacteria</taxon>
        <taxon>Bacillati</taxon>
        <taxon>Actinomycetota</taxon>
        <taxon>Actinomycetes</taxon>
        <taxon>Micrococcales</taxon>
        <taxon>Intrasporangiaceae</taxon>
        <taxon>Aquipuribacter</taxon>
    </lineage>
</organism>
<keyword evidence="4" id="KW-1185">Reference proteome</keyword>
<feature type="transmembrane region" description="Helical" evidence="2">
    <location>
        <begin position="232"/>
        <end position="249"/>
    </location>
</feature>